<name>A0AAE3QJV7_9HYPH</name>
<reference evidence="1" key="1">
    <citation type="submission" date="2022-03" db="EMBL/GenBank/DDBJ databases">
        <title>Fererhizobium litorale gen. nov., sp. nov., isolated from sandy sediments of the Sea of Japan seashore.</title>
        <authorList>
            <person name="Romanenko L."/>
            <person name="Kurilenko V."/>
            <person name="Otstavnykh N."/>
            <person name="Svetashev V."/>
            <person name="Tekutyeva L."/>
            <person name="Isaeva M."/>
            <person name="Mikhailov V."/>
        </authorList>
    </citation>
    <scope>NUCLEOTIDE SEQUENCE</scope>
    <source>
        <strain evidence="1">KMM 9576</strain>
    </source>
</reference>
<evidence type="ECO:0000313" key="2">
    <source>
        <dbReference type="Proteomes" id="UP001161580"/>
    </source>
</evidence>
<proteinExistence type="predicted"/>
<accession>A0AAE3QJV7</accession>
<dbReference type="AlphaFoldDB" id="A0AAE3QJV7"/>
<dbReference type="Proteomes" id="UP001161580">
    <property type="component" value="Unassembled WGS sequence"/>
</dbReference>
<comment type="caution">
    <text evidence="1">The sequence shown here is derived from an EMBL/GenBank/DDBJ whole genome shotgun (WGS) entry which is preliminary data.</text>
</comment>
<dbReference type="EMBL" id="JALDYZ010000019">
    <property type="protein sequence ID" value="MDI7924860.1"/>
    <property type="molecule type" value="Genomic_DNA"/>
</dbReference>
<gene>
    <name evidence="1" type="ORF">MRS75_22640</name>
</gene>
<protein>
    <submittedName>
        <fullName evidence="1">Uncharacterized protein</fullName>
    </submittedName>
</protein>
<keyword evidence="2" id="KW-1185">Reference proteome</keyword>
<dbReference type="RefSeq" id="WP_311788933.1">
    <property type="nucleotide sequence ID" value="NZ_JALDYY010000021.1"/>
</dbReference>
<organism evidence="1 2">
    <name type="scientific">Ferirhizobium litorale</name>
    <dbReference type="NCBI Taxonomy" id="2927786"/>
    <lineage>
        <taxon>Bacteria</taxon>
        <taxon>Pseudomonadati</taxon>
        <taxon>Pseudomonadota</taxon>
        <taxon>Alphaproteobacteria</taxon>
        <taxon>Hyphomicrobiales</taxon>
        <taxon>Rhizobiaceae</taxon>
        <taxon>Ferirhizobium</taxon>
    </lineage>
</organism>
<sequence length="49" mass="5451">MELRALNGLGLALTEVLDLMEQQFITAAQNDLMTRIASGEIETKEMTCH</sequence>
<evidence type="ECO:0000313" key="1">
    <source>
        <dbReference type="EMBL" id="MDI7924860.1"/>
    </source>
</evidence>